<feature type="domain" description="Glycosyl hydrolase family 95 N-terminal" evidence="1">
    <location>
        <begin position="9"/>
        <end position="44"/>
    </location>
</feature>
<accession>A0A497E4H9</accession>
<dbReference type="AlphaFoldDB" id="A0A497E4H9"/>
<protein>
    <recommendedName>
        <fullName evidence="1">Glycosyl hydrolase family 95 N-terminal domain-containing protein</fullName>
    </recommendedName>
</protein>
<organism evidence="2 3">
    <name type="scientific">Aerophobetes bacterium</name>
    <dbReference type="NCBI Taxonomy" id="2030807"/>
    <lineage>
        <taxon>Bacteria</taxon>
        <taxon>Candidatus Aerophobota</taxon>
    </lineage>
</organism>
<evidence type="ECO:0000313" key="3">
    <source>
        <dbReference type="Proteomes" id="UP000279422"/>
    </source>
</evidence>
<dbReference type="Gene3D" id="2.70.98.50">
    <property type="entry name" value="putative glycoside hydrolase family protein from bacillus halodurans"/>
    <property type="match status" value="1"/>
</dbReference>
<gene>
    <name evidence="2" type="ORF">DRJ00_03140</name>
</gene>
<reference evidence="2 3" key="1">
    <citation type="submission" date="2018-06" db="EMBL/GenBank/DDBJ databases">
        <title>Extensive metabolic versatility and redundancy in microbially diverse, dynamic hydrothermal sediments.</title>
        <authorList>
            <person name="Dombrowski N."/>
            <person name="Teske A."/>
            <person name="Baker B.J."/>
        </authorList>
    </citation>
    <scope>NUCLEOTIDE SEQUENCE [LARGE SCALE GENOMIC DNA]</scope>
    <source>
        <strain evidence="2">B47_G16</strain>
    </source>
</reference>
<evidence type="ECO:0000259" key="1">
    <source>
        <dbReference type="Pfam" id="PF14498"/>
    </source>
</evidence>
<dbReference type="Pfam" id="PF14498">
    <property type="entry name" value="Glyco_hyd_65N_2"/>
    <property type="match status" value="1"/>
</dbReference>
<dbReference type="EMBL" id="QMPZ01000026">
    <property type="protein sequence ID" value="RLE09861.1"/>
    <property type="molecule type" value="Genomic_DNA"/>
</dbReference>
<comment type="caution">
    <text evidence="2">The sequence shown here is derived from an EMBL/GenBank/DDBJ whole genome shotgun (WGS) entry which is preliminary data.</text>
</comment>
<dbReference type="Proteomes" id="UP000279422">
    <property type="component" value="Unassembled WGS sequence"/>
</dbReference>
<sequence length="46" mass="5000">MISKAGTGNGLEALPLGNDRLGAMVFGGIEHERMQLNEETLWTANR</sequence>
<proteinExistence type="predicted"/>
<name>A0A497E4H9_UNCAE</name>
<evidence type="ECO:0000313" key="2">
    <source>
        <dbReference type="EMBL" id="RLE09861.1"/>
    </source>
</evidence>
<dbReference type="InterPro" id="IPR027414">
    <property type="entry name" value="GH95_N_dom"/>
</dbReference>